<keyword evidence="2" id="KW-1185">Reference proteome</keyword>
<reference evidence="2" key="1">
    <citation type="journal article" date="2014" name="Soil Biol. Biochem.">
        <title>Structure and function of bacterial communities in ageing soils: Insights from the Mendocino ecological staircase.</title>
        <authorList>
            <person name="Uroz S."/>
            <person name="Tech J.J."/>
            <person name="Sawaya N.A."/>
            <person name="Frey-Klett P."/>
            <person name="Leveau J.H.J."/>
        </authorList>
    </citation>
    <scope>NUCLEOTIDE SEQUENCE [LARGE SCALE GENOMIC DNA]</scope>
    <source>
        <strain evidence="2">Cal35</strain>
    </source>
</reference>
<name>A0A0A1FE97_9BURK</name>
<organism evidence="1 2">
    <name type="scientific">Collimonas arenae</name>
    <dbReference type="NCBI Taxonomy" id="279058"/>
    <lineage>
        <taxon>Bacteria</taxon>
        <taxon>Pseudomonadati</taxon>
        <taxon>Pseudomonadota</taxon>
        <taxon>Betaproteobacteria</taxon>
        <taxon>Burkholderiales</taxon>
        <taxon>Oxalobacteraceae</taxon>
        <taxon>Collimonas</taxon>
    </lineage>
</organism>
<gene>
    <name evidence="1" type="ORF">LT85_2826</name>
</gene>
<accession>A0A0A1FE97</accession>
<dbReference type="HOGENOM" id="CLU_3214781_0_0_4"/>
<dbReference type="AlphaFoldDB" id="A0A0A1FE97"/>
<evidence type="ECO:0000313" key="2">
    <source>
        <dbReference type="Proteomes" id="UP000030302"/>
    </source>
</evidence>
<protein>
    <submittedName>
        <fullName evidence="1">Uncharacterized protein</fullName>
    </submittedName>
</protein>
<proteinExistence type="predicted"/>
<dbReference type="Proteomes" id="UP000030302">
    <property type="component" value="Chromosome"/>
</dbReference>
<dbReference type="KEGG" id="care:LT85_2826"/>
<evidence type="ECO:0000313" key="1">
    <source>
        <dbReference type="EMBL" id="AIY41984.1"/>
    </source>
</evidence>
<dbReference type="EMBL" id="CP009962">
    <property type="protein sequence ID" value="AIY41984.1"/>
    <property type="molecule type" value="Genomic_DNA"/>
</dbReference>
<sequence length="44" mass="4919">MYYQLNSNYIGSGFFNEIFLIGRRNDAMNHSVATANPPAPEQAV</sequence>